<evidence type="ECO:0000313" key="2">
    <source>
        <dbReference type="Proteomes" id="UP001175226"/>
    </source>
</evidence>
<comment type="caution">
    <text evidence="1">The sequence shown here is derived from an EMBL/GenBank/DDBJ whole genome shotgun (WGS) entry which is preliminary data.</text>
</comment>
<proteinExistence type="predicted"/>
<dbReference type="Proteomes" id="UP001175226">
    <property type="component" value="Unassembled WGS sequence"/>
</dbReference>
<accession>A0AA39MQB7</accession>
<organism evidence="1 2">
    <name type="scientific">Armillaria borealis</name>
    <dbReference type="NCBI Taxonomy" id="47425"/>
    <lineage>
        <taxon>Eukaryota</taxon>
        <taxon>Fungi</taxon>
        <taxon>Dikarya</taxon>
        <taxon>Basidiomycota</taxon>
        <taxon>Agaricomycotina</taxon>
        <taxon>Agaricomycetes</taxon>
        <taxon>Agaricomycetidae</taxon>
        <taxon>Agaricales</taxon>
        <taxon>Marasmiineae</taxon>
        <taxon>Physalacriaceae</taxon>
        <taxon>Armillaria</taxon>
    </lineage>
</organism>
<name>A0AA39MQB7_9AGAR</name>
<evidence type="ECO:0000313" key="1">
    <source>
        <dbReference type="EMBL" id="KAK0442144.1"/>
    </source>
</evidence>
<gene>
    <name evidence="1" type="ORF">EV421DRAFT_2035973</name>
</gene>
<reference evidence="1" key="1">
    <citation type="submission" date="2023-06" db="EMBL/GenBank/DDBJ databases">
        <authorList>
            <consortium name="Lawrence Berkeley National Laboratory"/>
            <person name="Ahrendt S."/>
            <person name="Sahu N."/>
            <person name="Indic B."/>
            <person name="Wong-Bajracharya J."/>
            <person name="Merenyi Z."/>
            <person name="Ke H.-M."/>
            <person name="Monk M."/>
            <person name="Kocsube S."/>
            <person name="Drula E."/>
            <person name="Lipzen A."/>
            <person name="Balint B."/>
            <person name="Henrissat B."/>
            <person name="Andreopoulos B."/>
            <person name="Martin F.M."/>
            <person name="Harder C.B."/>
            <person name="Rigling D."/>
            <person name="Ford K.L."/>
            <person name="Foster G.D."/>
            <person name="Pangilinan J."/>
            <person name="Papanicolaou A."/>
            <person name="Barry K."/>
            <person name="LaButti K."/>
            <person name="Viragh M."/>
            <person name="Koriabine M."/>
            <person name="Yan M."/>
            <person name="Riley R."/>
            <person name="Champramary S."/>
            <person name="Plett K.L."/>
            <person name="Tsai I.J."/>
            <person name="Slot J."/>
            <person name="Sipos G."/>
            <person name="Plett J."/>
            <person name="Nagy L.G."/>
            <person name="Grigoriev I.V."/>
        </authorList>
    </citation>
    <scope>NUCLEOTIDE SEQUENCE</scope>
    <source>
        <strain evidence="1">FPL87.14</strain>
    </source>
</reference>
<sequence>MPKANISRESSRTAEQLAASFLPYNLVLRNYSSFEFSQCVWVPRQIHLLATLKEIAIERLNGSCSLLHRRQNPSTIFEGTVGPAGFGDFPIALMHVSSMTQGHPVTSKRFASLLDLIVLKIGAIISEDCDPKKIPQDEPDLKKLVIYQNDTMRTLAGLFNTVIFGRIGAILRSCLFTDPGNRPSLLDIEGNFVLRYADRERETDRWESEDCDDDYDEDMEF</sequence>
<dbReference type="EMBL" id="JAUEPT010000027">
    <property type="protein sequence ID" value="KAK0442144.1"/>
    <property type="molecule type" value="Genomic_DNA"/>
</dbReference>
<dbReference type="AlphaFoldDB" id="A0AA39MQB7"/>
<protein>
    <submittedName>
        <fullName evidence="1">Uncharacterized protein</fullName>
    </submittedName>
</protein>
<keyword evidence="2" id="KW-1185">Reference proteome</keyword>